<dbReference type="InterPro" id="IPR014748">
    <property type="entry name" value="Enoyl-CoA_hydra_C"/>
</dbReference>
<evidence type="ECO:0000256" key="4">
    <source>
        <dbReference type="RuleBase" id="RU003707"/>
    </source>
</evidence>
<dbReference type="PANTHER" id="PTHR11941">
    <property type="entry name" value="ENOYL-COA HYDRATASE-RELATED"/>
    <property type="match status" value="1"/>
</dbReference>
<keyword evidence="7" id="KW-1185">Reference proteome</keyword>
<dbReference type="InterPro" id="IPR018376">
    <property type="entry name" value="Enoyl-CoA_hyd/isom_CS"/>
</dbReference>
<evidence type="ECO:0000256" key="1">
    <source>
        <dbReference type="ARBA" id="ARBA00005254"/>
    </source>
</evidence>
<evidence type="ECO:0000313" key="7">
    <source>
        <dbReference type="Proteomes" id="UP001212498"/>
    </source>
</evidence>
<dbReference type="SUPFAM" id="SSF52096">
    <property type="entry name" value="ClpP/crotonase"/>
    <property type="match status" value="1"/>
</dbReference>
<gene>
    <name evidence="6" type="ORF">OUY24_41735</name>
</gene>
<comment type="caution">
    <text evidence="6">The sequence shown here is derived from an EMBL/GenBank/DDBJ whole genome shotgun (WGS) entry which is preliminary data.</text>
</comment>
<accession>A0ABT4TCE7</accession>
<evidence type="ECO:0000256" key="3">
    <source>
        <dbReference type="ARBA" id="ARBA00023239"/>
    </source>
</evidence>
<dbReference type="EMBL" id="JAPNUD010000263">
    <property type="protein sequence ID" value="MDA0647187.1"/>
    <property type="molecule type" value="Genomic_DNA"/>
</dbReference>
<dbReference type="RefSeq" id="WP_271280221.1">
    <property type="nucleotide sequence ID" value="NZ_BAABFD010000037.1"/>
</dbReference>
<dbReference type="Gene3D" id="1.10.12.10">
    <property type="entry name" value="Lyase 2-enoyl-coa Hydratase, Chain A, domain 2"/>
    <property type="match status" value="1"/>
</dbReference>
<dbReference type="PROSITE" id="PS00166">
    <property type="entry name" value="ENOYL_COA_HYDRATASE"/>
    <property type="match status" value="1"/>
</dbReference>
<reference evidence="6 7" key="1">
    <citation type="submission" date="2022-11" db="EMBL/GenBank/DDBJ databases">
        <title>Nonomuraea corallina sp. nov., a new species of the genus Nonomuraea isolated from sea side sediment in Thai sea.</title>
        <authorList>
            <person name="Ngamcharungchit C."/>
            <person name="Matsumoto A."/>
            <person name="Suriyachadkun C."/>
            <person name="Panbangred W."/>
            <person name="Inahashi Y."/>
            <person name="Intra B."/>
        </authorList>
    </citation>
    <scope>NUCLEOTIDE SEQUENCE [LARGE SCALE GENOMIC DNA]</scope>
    <source>
        <strain evidence="6 7">DSM 43553</strain>
    </source>
</reference>
<feature type="region of interest" description="Disordered" evidence="5">
    <location>
        <begin position="212"/>
        <end position="254"/>
    </location>
</feature>
<dbReference type="NCBIfam" id="NF006100">
    <property type="entry name" value="PRK08252.1"/>
    <property type="match status" value="1"/>
</dbReference>
<sequence>MSAPVLVADEGPVRLITINRPQARNAVDLAVAEGIEQALDAYEEAPSLRAAVITGAGGTFCAGMDLKGFLRGERPSTARSGFAGLVERPPSKPLIAAVEGYALAGGFEIVLACDLIVAAESAVFALPEVQRGLVAAGGALLRLQHRLPYHLAMELAITGRRLSAADAAAHGLLNRLVPEGGAVASALELARAVAANGPLAVSASKKIMTESAHWPPEQAFDRQREISEPVRASEDAREGARAFTEKRAPVWQGR</sequence>
<dbReference type="CDD" id="cd06558">
    <property type="entry name" value="crotonase-like"/>
    <property type="match status" value="1"/>
</dbReference>
<dbReference type="InterPro" id="IPR001753">
    <property type="entry name" value="Enoyl-CoA_hydra/iso"/>
</dbReference>
<keyword evidence="3" id="KW-0456">Lyase</keyword>
<feature type="compositionally biased region" description="Basic and acidic residues" evidence="5">
    <location>
        <begin position="219"/>
        <end position="248"/>
    </location>
</feature>
<proteinExistence type="inferred from homology"/>
<name>A0ABT4TCE7_9ACTN</name>
<dbReference type="Pfam" id="PF00378">
    <property type="entry name" value="ECH_1"/>
    <property type="match status" value="1"/>
</dbReference>
<evidence type="ECO:0000256" key="2">
    <source>
        <dbReference type="ARBA" id="ARBA00023098"/>
    </source>
</evidence>
<keyword evidence="2" id="KW-0443">Lipid metabolism</keyword>
<dbReference type="PANTHER" id="PTHR11941:SF169">
    <property type="entry name" value="(7AS)-7A-METHYL-1,5-DIOXO-2,3,5,6,7,7A-HEXAHYDRO-1H-INDENE-CARBOXYL-COA HYDROLASE"/>
    <property type="match status" value="1"/>
</dbReference>
<dbReference type="Gene3D" id="3.90.226.10">
    <property type="entry name" value="2-enoyl-CoA Hydratase, Chain A, domain 1"/>
    <property type="match status" value="1"/>
</dbReference>
<organism evidence="6 7">
    <name type="scientific">Nonomuraea ferruginea</name>
    <dbReference type="NCBI Taxonomy" id="46174"/>
    <lineage>
        <taxon>Bacteria</taxon>
        <taxon>Bacillati</taxon>
        <taxon>Actinomycetota</taxon>
        <taxon>Actinomycetes</taxon>
        <taxon>Streptosporangiales</taxon>
        <taxon>Streptosporangiaceae</taxon>
        <taxon>Nonomuraea</taxon>
    </lineage>
</organism>
<protein>
    <submittedName>
        <fullName evidence="6">Crotonase/enoyl-CoA hydratase family protein</fullName>
    </submittedName>
</protein>
<evidence type="ECO:0000313" key="6">
    <source>
        <dbReference type="EMBL" id="MDA0647187.1"/>
    </source>
</evidence>
<dbReference type="InterPro" id="IPR029045">
    <property type="entry name" value="ClpP/crotonase-like_dom_sf"/>
</dbReference>
<comment type="similarity">
    <text evidence="1 4">Belongs to the enoyl-CoA hydratase/isomerase family.</text>
</comment>
<dbReference type="Proteomes" id="UP001212498">
    <property type="component" value="Unassembled WGS sequence"/>
</dbReference>
<evidence type="ECO:0000256" key="5">
    <source>
        <dbReference type="SAM" id="MobiDB-lite"/>
    </source>
</evidence>